<evidence type="ECO:0000256" key="6">
    <source>
        <dbReference type="ARBA" id="ARBA00023004"/>
    </source>
</evidence>
<evidence type="ECO:0000256" key="8">
    <source>
        <dbReference type="ARBA" id="ARBA00049934"/>
    </source>
</evidence>
<name>A0ABU0N0J5_9FIRM</name>
<evidence type="ECO:0000256" key="5">
    <source>
        <dbReference type="ARBA" id="ARBA00023002"/>
    </source>
</evidence>
<dbReference type="RefSeq" id="WP_307505460.1">
    <property type="nucleotide sequence ID" value="NZ_BAAACE010000021.1"/>
</dbReference>
<keyword evidence="5 10" id="KW-0560">Oxidoreductase</keyword>
<dbReference type="InterPro" id="IPR013983">
    <property type="entry name" value="Ald_Fedxn_OxRdtase_N"/>
</dbReference>
<feature type="domain" description="Aldehyde ferredoxin oxidoreductase N-terminal" evidence="9">
    <location>
        <begin position="4"/>
        <end position="205"/>
    </location>
</feature>
<dbReference type="GO" id="GO:0033726">
    <property type="term" value="F:aldehyde ferredoxin oxidoreductase activity"/>
    <property type="evidence" value="ECO:0007669"/>
    <property type="project" value="UniProtKB-EC"/>
</dbReference>
<accession>A0ABU0N0J5</accession>
<dbReference type="InterPro" id="IPR013984">
    <property type="entry name" value="Ald_Fedxn_OxRdtase_dom2"/>
</dbReference>
<dbReference type="EMBL" id="JAUSWG010000005">
    <property type="protein sequence ID" value="MDQ0556384.1"/>
    <property type="molecule type" value="Genomic_DNA"/>
</dbReference>
<sequence>MFGYNGKVLRVNLTDQKVDVEDLDLDLAQKYIGARGLGVKVYMDEVDPKIDPLSEENKFIIATGAVTAAPVPTSGRYMVVTKSPLTGTIAISNSGGQWGVKLKNAGYDMVILEGKAENPVYIYIEDDKIEIKDASNYWGMLSEEVTEKLQEEHKGSKVLCIGPAGEKLSPISAVMNDVDRAAGRGGVGAVLGSKNLKAIVVKGSNKVNLADADLVKKVSAEKLKILRNDPVAGQGLPTYGTAILVNIINENGVHPVRNFQEAYTDNADLISGEAMTENTLIRKNPCYRCPIACGRWVKLKSGKECGGPEYETLWSFGSDCDIYDLDAINEANMLCNEYGLDTISAGATIAAAMELYQRGYIKDEEIEADGLSLNWGDAHAMVEWTRKMGKREGFGDKLALGSYRLCEIYNATEYSMTVKKQELPAYDPRGIQGQGITYAVNNRGGCHVKGYMINPEILGVPEKLDRLELEGKPAYAKLFHDLTAVIDSMGICVFTTFGLGLQDFVDIYNSVCGDIYTPETLLEAGDRIWTLEKIFNLRAGINKSDDTLPKRLLEDPISKGPTKGHVHKLDVLLPEYYSLRGWDENGVPTDETLKKLGLEEYIGTLNTTN</sequence>
<dbReference type="Gene3D" id="3.60.9.10">
    <property type="entry name" value="Aldehyde ferredoxin oxidoreductase, N-terminal domain"/>
    <property type="match status" value="1"/>
</dbReference>
<evidence type="ECO:0000259" key="9">
    <source>
        <dbReference type="SMART" id="SM00790"/>
    </source>
</evidence>
<dbReference type="Pfam" id="PF01314">
    <property type="entry name" value="AFOR_C"/>
    <property type="match status" value="1"/>
</dbReference>
<evidence type="ECO:0000256" key="3">
    <source>
        <dbReference type="ARBA" id="ARBA00022485"/>
    </source>
</evidence>
<dbReference type="SUPFAM" id="SSF56228">
    <property type="entry name" value="Aldehyde ferredoxin oxidoreductase, N-terminal domain"/>
    <property type="match status" value="1"/>
</dbReference>
<keyword evidence="11" id="KW-1185">Reference proteome</keyword>
<keyword evidence="7" id="KW-0411">Iron-sulfur</keyword>
<dbReference type="PANTHER" id="PTHR30038">
    <property type="entry name" value="ALDEHYDE FERREDOXIN OXIDOREDUCTASE"/>
    <property type="match status" value="1"/>
</dbReference>
<evidence type="ECO:0000256" key="4">
    <source>
        <dbReference type="ARBA" id="ARBA00022723"/>
    </source>
</evidence>
<evidence type="ECO:0000313" key="11">
    <source>
        <dbReference type="Proteomes" id="UP001232584"/>
    </source>
</evidence>
<dbReference type="Proteomes" id="UP001232584">
    <property type="component" value="Unassembled WGS sequence"/>
</dbReference>
<gene>
    <name evidence="10" type="ORF">QOZ92_001498</name>
</gene>
<keyword evidence="4" id="KW-0479">Metal-binding</keyword>
<dbReference type="EC" id="1.2.7.5" evidence="10"/>
<dbReference type="InterPro" id="IPR013985">
    <property type="entry name" value="Ald_Fedxn_OxRdtase_dom3"/>
</dbReference>
<proteinExistence type="inferred from homology"/>
<evidence type="ECO:0000313" key="10">
    <source>
        <dbReference type="EMBL" id="MDQ0556384.1"/>
    </source>
</evidence>
<comment type="cofactor">
    <cofactor evidence="1">
        <name>[4Fe-4S] cluster</name>
        <dbReference type="ChEBI" id="CHEBI:49883"/>
    </cofactor>
</comment>
<comment type="similarity">
    <text evidence="2">Belongs to the AOR/FOR family.</text>
</comment>
<keyword evidence="3" id="KW-0004">4Fe-4S</keyword>
<evidence type="ECO:0000256" key="7">
    <source>
        <dbReference type="ARBA" id="ARBA00023014"/>
    </source>
</evidence>
<dbReference type="Pfam" id="PF02730">
    <property type="entry name" value="AFOR_N"/>
    <property type="match status" value="1"/>
</dbReference>
<dbReference type="InterPro" id="IPR036503">
    <property type="entry name" value="Ald_Fedxn_OxRdtase_N_sf"/>
</dbReference>
<dbReference type="InterPro" id="IPR036021">
    <property type="entry name" value="Tungsten_al_ferr_oxy-like_C"/>
</dbReference>
<dbReference type="Gene3D" id="1.10.599.10">
    <property type="entry name" value="Aldehyde Ferredoxin Oxidoreductase Protein, subunit A, domain 3"/>
    <property type="match status" value="1"/>
</dbReference>
<dbReference type="SMART" id="SM00790">
    <property type="entry name" value="AFOR_N"/>
    <property type="match status" value="1"/>
</dbReference>
<keyword evidence="6" id="KW-0408">Iron</keyword>
<dbReference type="InterPro" id="IPR001203">
    <property type="entry name" value="OxRdtase_Ald_Fedxn_C"/>
</dbReference>
<comment type="cofactor">
    <cofactor evidence="8">
        <name>tungstopterin</name>
        <dbReference type="ChEBI" id="CHEBI:30402"/>
    </cofactor>
</comment>
<dbReference type="PANTHER" id="PTHR30038:SF0">
    <property type="entry name" value="TUNGSTEN-CONTAINING ALDEHYDE FERREDOXIN OXIDOREDUCTASE"/>
    <property type="match status" value="1"/>
</dbReference>
<comment type="caution">
    <text evidence="10">The sequence shown here is derived from an EMBL/GenBank/DDBJ whole genome shotgun (WGS) entry which is preliminary data.</text>
</comment>
<protein>
    <submittedName>
        <fullName evidence="10">Aldehyde:ferredoxin oxidoreductase</fullName>
        <ecNumber evidence="10">1.2.7.5</ecNumber>
    </submittedName>
</protein>
<dbReference type="SUPFAM" id="SSF48310">
    <property type="entry name" value="Aldehyde ferredoxin oxidoreductase, C-terminal domains"/>
    <property type="match status" value="1"/>
</dbReference>
<evidence type="ECO:0000256" key="1">
    <source>
        <dbReference type="ARBA" id="ARBA00001966"/>
    </source>
</evidence>
<organism evidence="10 11">
    <name type="scientific">Paraclostridium ghonii</name>
    <dbReference type="NCBI Taxonomy" id="29358"/>
    <lineage>
        <taxon>Bacteria</taxon>
        <taxon>Bacillati</taxon>
        <taxon>Bacillota</taxon>
        <taxon>Clostridia</taxon>
        <taxon>Peptostreptococcales</taxon>
        <taxon>Peptostreptococcaceae</taxon>
        <taxon>Paraclostridium</taxon>
    </lineage>
</organism>
<dbReference type="Gene3D" id="1.10.569.10">
    <property type="entry name" value="Aldehyde Ferredoxin Oxidoreductase Protein, subunit A, domain 2"/>
    <property type="match status" value="1"/>
</dbReference>
<dbReference type="InterPro" id="IPR051919">
    <property type="entry name" value="W-dependent_AOR"/>
</dbReference>
<reference evidence="10 11" key="1">
    <citation type="submission" date="2023-07" db="EMBL/GenBank/DDBJ databases">
        <title>Genomic Encyclopedia of Type Strains, Phase IV (KMG-IV): sequencing the most valuable type-strain genomes for metagenomic binning, comparative biology and taxonomic classification.</title>
        <authorList>
            <person name="Goeker M."/>
        </authorList>
    </citation>
    <scope>NUCLEOTIDE SEQUENCE [LARGE SCALE GENOMIC DNA]</scope>
    <source>
        <strain evidence="10 11">DSM 15049</strain>
    </source>
</reference>
<evidence type="ECO:0000256" key="2">
    <source>
        <dbReference type="ARBA" id="ARBA00011032"/>
    </source>
</evidence>